<feature type="compositionally biased region" description="Basic and acidic residues" evidence="1">
    <location>
        <begin position="78"/>
        <end position="92"/>
    </location>
</feature>
<feature type="compositionally biased region" description="Acidic residues" evidence="1">
    <location>
        <begin position="103"/>
        <end position="119"/>
    </location>
</feature>
<feature type="region of interest" description="Disordered" evidence="1">
    <location>
        <begin position="420"/>
        <end position="711"/>
    </location>
</feature>
<proteinExistence type="predicted"/>
<feature type="compositionally biased region" description="Polar residues" evidence="1">
    <location>
        <begin position="447"/>
        <end position="463"/>
    </location>
</feature>
<evidence type="ECO:0000256" key="1">
    <source>
        <dbReference type="SAM" id="MobiDB-lite"/>
    </source>
</evidence>
<feature type="compositionally biased region" description="Polar residues" evidence="1">
    <location>
        <begin position="655"/>
        <end position="674"/>
    </location>
</feature>
<feature type="compositionally biased region" description="Low complexity" evidence="1">
    <location>
        <begin position="695"/>
        <end position="711"/>
    </location>
</feature>
<protein>
    <submittedName>
        <fullName evidence="2">Uncharacterized protein</fullName>
    </submittedName>
</protein>
<sequence length="727" mass="80133">MSSTTSHPDANGDAGTSIPTASACVDNGSPQPDVHIPSSVNLFNDDIPPTIRNEPLDEESLAMALRPGEARLGGAEPAHAECDATPDVEGKDVVDRERIDDIYEDMNDGSDSDDGDNEPIDWKRRVTDENRRKLNAELTAVDEVFLDIAKKSGFSVEQVSAVYQSQRVNMSMAPNYWNLYSIWFADHTLQECRRIHPDTPDELINTTGVSANDRSRCFSLFKREYSDNYKEILSAYHDVYILSSAPQTVAKRVRTFRRLCDCFEVMAQSVHKHFGFEVAFVATGSSAHQDDRIGKVFESSGLSGFFKRVSRSNGTDDEILAHAKAHAVYNVSESVLHANYQVQDAELGEDRATDLAAPEAESLSESALATPDEISHMNDEYLLKYIKMRLNILFQNGLIVTIEGAPPLPNERAQRGIRTLVRKQNHKTASTDHRGPHRLEMIPESPSPHSNANDPKATHSSVPSRKRRRASEVPQDRVIESEDDSDYDEEPHAGRSVSPSRTRTRGQRSQSTAKKARIVTPEPSAPSPSPHNGSDESVVIVGYNPAPVPVKKTRKKARVPAKSAAGTTVRRKTEVIVDVPPGTRSMGKKRRLQLESEGENEITDSDIRTTYPKSELSARAPVRPRPAYHTAAKNQMAPVESEHPAKATRGLRGQRATTPQPSSSKLPGNTNQRTAPRASARGNPARDDAGPSNWAPSEAPEENPSPAPVSEVEMVTLFQRFLKQRGV</sequence>
<dbReference type="Proteomes" id="UP000309038">
    <property type="component" value="Unassembled WGS sequence"/>
</dbReference>
<accession>A0A4S4K987</accession>
<dbReference type="EMBL" id="SGPJ01000570">
    <property type="protein sequence ID" value="THG93787.1"/>
    <property type="molecule type" value="Genomic_DNA"/>
</dbReference>
<organism evidence="2 3">
    <name type="scientific">Hermanssonia centrifuga</name>
    <dbReference type="NCBI Taxonomy" id="98765"/>
    <lineage>
        <taxon>Eukaryota</taxon>
        <taxon>Fungi</taxon>
        <taxon>Dikarya</taxon>
        <taxon>Basidiomycota</taxon>
        <taxon>Agaricomycotina</taxon>
        <taxon>Agaricomycetes</taxon>
        <taxon>Polyporales</taxon>
        <taxon>Meruliaceae</taxon>
        <taxon>Hermanssonia</taxon>
    </lineage>
</organism>
<evidence type="ECO:0000313" key="2">
    <source>
        <dbReference type="EMBL" id="THG93787.1"/>
    </source>
</evidence>
<dbReference type="AlphaFoldDB" id="A0A4S4K987"/>
<reference evidence="2 3" key="1">
    <citation type="submission" date="2019-02" db="EMBL/GenBank/DDBJ databases">
        <title>Genome sequencing of the rare red list fungi Phlebia centrifuga.</title>
        <authorList>
            <person name="Buettner E."/>
            <person name="Kellner H."/>
        </authorList>
    </citation>
    <scope>NUCLEOTIDE SEQUENCE [LARGE SCALE GENOMIC DNA]</scope>
    <source>
        <strain evidence="2 3">DSM 108282</strain>
    </source>
</reference>
<gene>
    <name evidence="2" type="ORF">EW026_g7545</name>
</gene>
<feature type="compositionally biased region" description="Basic and acidic residues" evidence="1">
    <location>
        <begin position="429"/>
        <end position="441"/>
    </location>
</feature>
<feature type="region of interest" description="Disordered" evidence="1">
    <location>
        <begin position="73"/>
        <end position="92"/>
    </location>
</feature>
<feature type="region of interest" description="Disordered" evidence="1">
    <location>
        <begin position="103"/>
        <end position="122"/>
    </location>
</feature>
<keyword evidence="3" id="KW-1185">Reference proteome</keyword>
<name>A0A4S4K987_9APHY</name>
<feature type="region of interest" description="Disordered" evidence="1">
    <location>
        <begin position="1"/>
        <end position="53"/>
    </location>
</feature>
<evidence type="ECO:0000313" key="3">
    <source>
        <dbReference type="Proteomes" id="UP000309038"/>
    </source>
</evidence>
<feature type="compositionally biased region" description="Basic and acidic residues" evidence="1">
    <location>
        <begin position="470"/>
        <end position="480"/>
    </location>
</feature>
<comment type="caution">
    <text evidence="2">The sequence shown here is derived from an EMBL/GenBank/DDBJ whole genome shotgun (WGS) entry which is preliminary data.</text>
</comment>